<keyword evidence="1" id="KW-0472">Membrane</keyword>
<dbReference type="EMBL" id="SBIW01000006">
    <property type="protein sequence ID" value="RWY50966.1"/>
    <property type="molecule type" value="Genomic_DNA"/>
</dbReference>
<evidence type="ECO:0000313" key="2">
    <source>
        <dbReference type="EMBL" id="RWY50966.1"/>
    </source>
</evidence>
<name>A0A444MMQ6_9SPHI</name>
<protein>
    <submittedName>
        <fullName evidence="2">Uncharacterized protein</fullName>
    </submittedName>
</protein>
<organism evidence="2 3">
    <name type="scientific">Mucilaginibacter gilvus</name>
    <dbReference type="NCBI Taxonomy" id="2305909"/>
    <lineage>
        <taxon>Bacteria</taxon>
        <taxon>Pseudomonadati</taxon>
        <taxon>Bacteroidota</taxon>
        <taxon>Sphingobacteriia</taxon>
        <taxon>Sphingobacteriales</taxon>
        <taxon>Sphingobacteriaceae</taxon>
        <taxon>Mucilaginibacter</taxon>
    </lineage>
</organism>
<keyword evidence="1" id="KW-0812">Transmembrane</keyword>
<feature type="transmembrane region" description="Helical" evidence="1">
    <location>
        <begin position="42"/>
        <end position="64"/>
    </location>
</feature>
<keyword evidence="1" id="KW-1133">Transmembrane helix</keyword>
<gene>
    <name evidence="2" type="ORF">EPL05_12905</name>
</gene>
<feature type="transmembrane region" description="Helical" evidence="1">
    <location>
        <begin position="85"/>
        <end position="103"/>
    </location>
</feature>
<feature type="transmembrane region" description="Helical" evidence="1">
    <location>
        <begin position="115"/>
        <end position="133"/>
    </location>
</feature>
<sequence length="148" mass="16314">MKKTLTYTLKVGLTTLFASPILSLIIMYTFVGLVFLLKPDNFSINTSINFVDIAVLTGISTLVLPFAIQKAAGSGPGVYNKKSQITVSTFFFSVPLFCIYLFTIKSASEHPLGNTLLMVIPNLFVMMLCIRFYKLEIGTPMPGVDIDE</sequence>
<evidence type="ECO:0000256" key="1">
    <source>
        <dbReference type="SAM" id="Phobius"/>
    </source>
</evidence>
<dbReference type="OrthoDB" id="796629at2"/>
<accession>A0A444MMQ6</accession>
<feature type="transmembrane region" description="Helical" evidence="1">
    <location>
        <begin position="12"/>
        <end position="36"/>
    </location>
</feature>
<dbReference type="Proteomes" id="UP000286701">
    <property type="component" value="Unassembled WGS sequence"/>
</dbReference>
<dbReference type="AlphaFoldDB" id="A0A444MMQ6"/>
<comment type="caution">
    <text evidence="2">The sequence shown here is derived from an EMBL/GenBank/DDBJ whole genome shotgun (WGS) entry which is preliminary data.</text>
</comment>
<dbReference type="RefSeq" id="WP_128534385.1">
    <property type="nucleotide sequence ID" value="NZ_SBIW01000006.1"/>
</dbReference>
<keyword evidence="3" id="KW-1185">Reference proteome</keyword>
<proteinExistence type="predicted"/>
<reference evidence="2 3" key="1">
    <citation type="submission" date="2019-01" db="EMBL/GenBank/DDBJ databases">
        <title>Mucilaginibacter antarcticum sp. nov., isolated from antarctic soil.</title>
        <authorList>
            <person name="Yan Y.-Q."/>
            <person name="Du Z.-J."/>
        </authorList>
    </citation>
    <scope>NUCLEOTIDE SEQUENCE [LARGE SCALE GENOMIC DNA]</scope>
    <source>
        <strain evidence="2 3">F01003</strain>
    </source>
</reference>
<evidence type="ECO:0000313" key="3">
    <source>
        <dbReference type="Proteomes" id="UP000286701"/>
    </source>
</evidence>